<comment type="similarity">
    <text evidence="1">Belongs to the GMC oxidoreductase family.</text>
</comment>
<dbReference type="SUPFAM" id="SSF51905">
    <property type="entry name" value="FAD/NAD(P)-binding domain"/>
    <property type="match status" value="1"/>
</dbReference>
<evidence type="ECO:0000313" key="6">
    <source>
        <dbReference type="Proteomes" id="UP001160390"/>
    </source>
</evidence>
<dbReference type="InterPro" id="IPR012132">
    <property type="entry name" value="GMC_OxRdtase"/>
</dbReference>
<sequence>MGYSFDYVIVGGGTAGLTLASRLTDDAGICVLVVEADPDNVDDPLVLTPGLLGGMIPERNNRKIANARRKMLGSPSGMNLMMALHPSRRSLDAWAALGNEGWDYDSMSPYFQKFVTTHPPPQGAKDVVGLAYYDAALSTNGPIHASFCEGYQSTNTAWMDNFKSLGLQMLSDMRTGNAMGAFRQPSSINPVDNTRSYATTAYYSHEVRERQNLSVVTETLVKKIIFDQGGPEPVARGIVVELANASEITYEAKEVILAAGALMMPEILKISGIGSRKLLESYGMPVIVDNPAVGENLQDHSLACQSFEVDPGTPSNDVIRDPKLLEGLIALYQDNHQGPLGGSNTCVAYVPLADHTGTYSAKAKGEFLAANQQHIKYAEDKIIADMIQAGYEPIVEYMLFHGQTNTVISEPNSLIDYLALVRPENYVTVMTMLNHPLSRRNLKAGGARVPDVKADSLENAIDIVRQSEIGVFHPCGSCSMRLKDRSRVVDTNLRVYGARGLRVVDASIFPPVPVGNIQSVVYAVAEKAADIIKAGRRQ</sequence>
<evidence type="ECO:0000256" key="1">
    <source>
        <dbReference type="ARBA" id="ARBA00010790"/>
    </source>
</evidence>
<comment type="cofactor">
    <cofactor evidence="2">
        <name>FAD</name>
        <dbReference type="ChEBI" id="CHEBI:57692"/>
    </cofactor>
</comment>
<feature type="binding site" evidence="2">
    <location>
        <position position="221"/>
    </location>
    <ligand>
        <name>FAD</name>
        <dbReference type="ChEBI" id="CHEBI:57692"/>
    </ligand>
</feature>
<keyword evidence="2" id="KW-0274">FAD</keyword>
<dbReference type="PANTHER" id="PTHR11552">
    <property type="entry name" value="GLUCOSE-METHANOL-CHOLINE GMC OXIDOREDUCTASE"/>
    <property type="match status" value="1"/>
</dbReference>
<feature type="domain" description="Glucose-methanol-choline oxidoreductase N-terminal" evidence="3">
    <location>
        <begin position="5"/>
        <end position="300"/>
    </location>
</feature>
<keyword evidence="2" id="KW-0285">Flavoprotein</keyword>
<evidence type="ECO:0000313" key="5">
    <source>
        <dbReference type="EMBL" id="CAI6072651.1"/>
    </source>
</evidence>
<dbReference type="InterPro" id="IPR036188">
    <property type="entry name" value="FAD/NAD-bd_sf"/>
</dbReference>
<dbReference type="Gene3D" id="3.50.50.60">
    <property type="entry name" value="FAD/NAD(P)-binding domain"/>
    <property type="match status" value="2"/>
</dbReference>
<evidence type="ECO:0000256" key="2">
    <source>
        <dbReference type="PIRSR" id="PIRSR000137-2"/>
    </source>
</evidence>
<accession>A0AA35PY42</accession>
<proteinExistence type="inferred from homology"/>
<evidence type="ECO:0000259" key="4">
    <source>
        <dbReference type="Pfam" id="PF05199"/>
    </source>
</evidence>
<gene>
    <name evidence="5" type="ORF">CCHLO57077_00017275</name>
</gene>
<dbReference type="Pfam" id="PF05199">
    <property type="entry name" value="GMC_oxred_C"/>
    <property type="match status" value="1"/>
</dbReference>
<dbReference type="PIRSF" id="PIRSF000137">
    <property type="entry name" value="Alcohol_oxidase"/>
    <property type="match status" value="1"/>
</dbReference>
<dbReference type="InterPro" id="IPR000172">
    <property type="entry name" value="GMC_OxRdtase_N"/>
</dbReference>
<organism evidence="5 6">
    <name type="scientific">Clonostachys chloroleuca</name>
    <dbReference type="NCBI Taxonomy" id="1926264"/>
    <lineage>
        <taxon>Eukaryota</taxon>
        <taxon>Fungi</taxon>
        <taxon>Dikarya</taxon>
        <taxon>Ascomycota</taxon>
        <taxon>Pezizomycotina</taxon>
        <taxon>Sordariomycetes</taxon>
        <taxon>Hypocreomycetidae</taxon>
        <taxon>Hypocreales</taxon>
        <taxon>Bionectriaceae</taxon>
        <taxon>Clonostachys</taxon>
    </lineage>
</organism>
<dbReference type="GO" id="GO:0050660">
    <property type="term" value="F:flavin adenine dinucleotide binding"/>
    <property type="evidence" value="ECO:0007669"/>
    <property type="project" value="InterPro"/>
</dbReference>
<dbReference type="Gene3D" id="3.30.560.10">
    <property type="entry name" value="Glucose Oxidase, domain 3"/>
    <property type="match status" value="1"/>
</dbReference>
<dbReference type="Proteomes" id="UP001160390">
    <property type="component" value="Unassembled WGS sequence"/>
</dbReference>
<dbReference type="GO" id="GO:0016614">
    <property type="term" value="F:oxidoreductase activity, acting on CH-OH group of donors"/>
    <property type="evidence" value="ECO:0007669"/>
    <property type="project" value="InterPro"/>
</dbReference>
<dbReference type="Pfam" id="PF00732">
    <property type="entry name" value="GMC_oxred_N"/>
    <property type="match status" value="1"/>
</dbReference>
<evidence type="ECO:0000259" key="3">
    <source>
        <dbReference type="Pfam" id="PF00732"/>
    </source>
</evidence>
<dbReference type="PANTHER" id="PTHR11552:SF210">
    <property type="entry name" value="GLUCOSE-METHANOL-CHOLINE OXIDOREDUCTASE N-TERMINAL DOMAIN-CONTAINING PROTEIN-RELATED"/>
    <property type="match status" value="1"/>
</dbReference>
<name>A0AA35PY42_9HYPO</name>
<dbReference type="InterPro" id="IPR007867">
    <property type="entry name" value="GMC_OxRtase_C"/>
</dbReference>
<protein>
    <submittedName>
        <fullName evidence="5">Uncharacterized protein</fullName>
    </submittedName>
</protein>
<reference evidence="5" key="1">
    <citation type="submission" date="2023-01" db="EMBL/GenBank/DDBJ databases">
        <authorList>
            <person name="Piombo E."/>
        </authorList>
    </citation>
    <scope>NUCLEOTIDE SEQUENCE</scope>
</reference>
<feature type="domain" description="Glucose-methanol-choline oxidoreductase C-terminal" evidence="4">
    <location>
        <begin position="448"/>
        <end position="525"/>
    </location>
</feature>
<dbReference type="AlphaFoldDB" id="A0AA35PY42"/>
<dbReference type="EMBL" id="CABFNP030000645">
    <property type="protein sequence ID" value="CAI6072651.1"/>
    <property type="molecule type" value="Genomic_DNA"/>
</dbReference>
<keyword evidence="6" id="KW-1185">Reference proteome</keyword>
<comment type="caution">
    <text evidence="5">The sequence shown here is derived from an EMBL/GenBank/DDBJ whole genome shotgun (WGS) entry which is preliminary data.</text>
</comment>